<dbReference type="EMBL" id="LR796628">
    <property type="protein sequence ID" value="CAB4155910.1"/>
    <property type="molecule type" value="Genomic_DNA"/>
</dbReference>
<organism evidence="5">
    <name type="scientific">uncultured Caudovirales phage</name>
    <dbReference type="NCBI Taxonomy" id="2100421"/>
    <lineage>
        <taxon>Viruses</taxon>
        <taxon>Duplodnaviria</taxon>
        <taxon>Heunggongvirae</taxon>
        <taxon>Uroviricota</taxon>
        <taxon>Caudoviricetes</taxon>
        <taxon>Peduoviridae</taxon>
        <taxon>Maltschvirus</taxon>
        <taxon>Maltschvirus maltsch</taxon>
    </lineage>
</organism>
<dbReference type="EMBL" id="LR797241">
    <property type="protein sequence ID" value="CAB4196291.1"/>
    <property type="molecule type" value="Genomic_DNA"/>
</dbReference>
<dbReference type="EMBL" id="LR797154">
    <property type="protein sequence ID" value="CAB4189831.1"/>
    <property type="molecule type" value="Genomic_DNA"/>
</dbReference>
<accession>A0A6J5R8F7</accession>
<protein>
    <submittedName>
        <fullName evidence="5">Uncharacterized protein</fullName>
    </submittedName>
</protein>
<reference evidence="5" key="1">
    <citation type="submission" date="2020-05" db="EMBL/GenBank/DDBJ databases">
        <authorList>
            <person name="Chiriac C."/>
            <person name="Salcher M."/>
            <person name="Ghai R."/>
            <person name="Kavagutti S V."/>
        </authorList>
    </citation>
    <scope>NUCLEOTIDE SEQUENCE</scope>
</reference>
<feature type="transmembrane region" description="Helical" evidence="1">
    <location>
        <begin position="13"/>
        <end position="30"/>
    </location>
</feature>
<evidence type="ECO:0000313" key="7">
    <source>
        <dbReference type="EMBL" id="CAB4210267.1"/>
    </source>
</evidence>
<keyword evidence="1" id="KW-0472">Membrane</keyword>
<evidence type="ECO:0000313" key="2">
    <source>
        <dbReference type="EMBL" id="CAB4155910.1"/>
    </source>
</evidence>
<dbReference type="EMBL" id="LR796846">
    <property type="protein sequence ID" value="CAB4169307.1"/>
    <property type="molecule type" value="Genomic_DNA"/>
</dbReference>
<keyword evidence="1" id="KW-1133">Transmembrane helix</keyword>
<evidence type="ECO:0000313" key="4">
    <source>
        <dbReference type="EMBL" id="CAB4181586.1"/>
    </source>
</evidence>
<evidence type="ECO:0000256" key="1">
    <source>
        <dbReference type="SAM" id="Phobius"/>
    </source>
</evidence>
<gene>
    <name evidence="4" type="ORF">UFOVP1064_46</name>
    <name evidence="5" type="ORF">UFOVP1197_17</name>
    <name evidence="6" type="ORF">UFOVP1294_73</name>
    <name evidence="7" type="ORF">UFOVP1412_2</name>
    <name evidence="8" type="ORF">UFOVP1515_69</name>
    <name evidence="2" type="ORF">UFOVP659_29</name>
    <name evidence="3" type="ORF">UFOVP885_8</name>
</gene>
<proteinExistence type="predicted"/>
<dbReference type="EMBL" id="LR798365">
    <property type="protein sequence ID" value="CAB5226905.1"/>
    <property type="molecule type" value="Genomic_DNA"/>
</dbReference>
<evidence type="ECO:0000313" key="6">
    <source>
        <dbReference type="EMBL" id="CAB4196291.1"/>
    </source>
</evidence>
<dbReference type="EMBL" id="LR797015">
    <property type="protein sequence ID" value="CAB4181586.1"/>
    <property type="molecule type" value="Genomic_DNA"/>
</dbReference>
<evidence type="ECO:0000313" key="5">
    <source>
        <dbReference type="EMBL" id="CAB4189831.1"/>
    </source>
</evidence>
<dbReference type="EMBL" id="LR797365">
    <property type="protein sequence ID" value="CAB4210267.1"/>
    <property type="molecule type" value="Genomic_DNA"/>
</dbReference>
<evidence type="ECO:0000313" key="3">
    <source>
        <dbReference type="EMBL" id="CAB4169307.1"/>
    </source>
</evidence>
<name>A0A6J5R8F7_9CAUD</name>
<evidence type="ECO:0000313" key="8">
    <source>
        <dbReference type="EMBL" id="CAB5226905.1"/>
    </source>
</evidence>
<sequence>MQSDPSMFDIVKVILQFAVLPLAGAMWAHYMMTQRHEKELAVVKAEHALVKENHDREFKEAKESFKLIMTKLDEIHKALPR</sequence>
<keyword evidence="1" id="KW-0812">Transmembrane</keyword>